<gene>
    <name evidence="2" type="ORF">E2C01_042645</name>
</gene>
<reference evidence="2 3" key="1">
    <citation type="submission" date="2019-05" db="EMBL/GenBank/DDBJ databases">
        <title>Another draft genome of Portunus trituberculatus and its Hox gene families provides insights of decapod evolution.</title>
        <authorList>
            <person name="Jeong J.-H."/>
            <person name="Song I."/>
            <person name="Kim S."/>
            <person name="Choi T."/>
            <person name="Kim D."/>
            <person name="Ryu S."/>
            <person name="Kim W."/>
        </authorList>
    </citation>
    <scope>NUCLEOTIDE SEQUENCE [LARGE SCALE GENOMIC DNA]</scope>
    <source>
        <tissue evidence="2">Muscle</tissue>
    </source>
</reference>
<protein>
    <submittedName>
        <fullName evidence="2">Uncharacterized protein</fullName>
    </submittedName>
</protein>
<dbReference type="Proteomes" id="UP000324222">
    <property type="component" value="Unassembled WGS sequence"/>
</dbReference>
<accession>A0A5B7FU63</accession>
<evidence type="ECO:0000256" key="1">
    <source>
        <dbReference type="SAM" id="MobiDB-lite"/>
    </source>
</evidence>
<evidence type="ECO:0000313" key="2">
    <source>
        <dbReference type="EMBL" id="MPC48859.1"/>
    </source>
</evidence>
<comment type="caution">
    <text evidence="2">The sequence shown here is derived from an EMBL/GenBank/DDBJ whole genome shotgun (WGS) entry which is preliminary data.</text>
</comment>
<sequence>MRMTNLQNASYNTTSLTDTEKHNRTMRISDNEIQSEKIIEKDTQGITENRRGKHYTAQLWEREDTEGHWEVGLNTVGQYRVR</sequence>
<feature type="region of interest" description="Disordered" evidence="1">
    <location>
        <begin position="1"/>
        <end position="24"/>
    </location>
</feature>
<keyword evidence="3" id="KW-1185">Reference proteome</keyword>
<name>A0A5B7FU63_PORTR</name>
<proteinExistence type="predicted"/>
<feature type="compositionally biased region" description="Polar residues" evidence="1">
    <location>
        <begin position="1"/>
        <end position="17"/>
    </location>
</feature>
<organism evidence="2 3">
    <name type="scientific">Portunus trituberculatus</name>
    <name type="common">Swimming crab</name>
    <name type="synonym">Neptunus trituberculatus</name>
    <dbReference type="NCBI Taxonomy" id="210409"/>
    <lineage>
        <taxon>Eukaryota</taxon>
        <taxon>Metazoa</taxon>
        <taxon>Ecdysozoa</taxon>
        <taxon>Arthropoda</taxon>
        <taxon>Crustacea</taxon>
        <taxon>Multicrustacea</taxon>
        <taxon>Malacostraca</taxon>
        <taxon>Eumalacostraca</taxon>
        <taxon>Eucarida</taxon>
        <taxon>Decapoda</taxon>
        <taxon>Pleocyemata</taxon>
        <taxon>Brachyura</taxon>
        <taxon>Eubrachyura</taxon>
        <taxon>Portunoidea</taxon>
        <taxon>Portunidae</taxon>
        <taxon>Portuninae</taxon>
        <taxon>Portunus</taxon>
    </lineage>
</organism>
<dbReference type="AlphaFoldDB" id="A0A5B7FU63"/>
<evidence type="ECO:0000313" key="3">
    <source>
        <dbReference type="Proteomes" id="UP000324222"/>
    </source>
</evidence>
<dbReference type="EMBL" id="VSRR010008516">
    <property type="protein sequence ID" value="MPC48859.1"/>
    <property type="molecule type" value="Genomic_DNA"/>
</dbReference>